<dbReference type="GO" id="GO:1904680">
    <property type="term" value="F:peptide transmembrane transporter activity"/>
    <property type="evidence" value="ECO:0007669"/>
    <property type="project" value="TreeGrafter"/>
</dbReference>
<feature type="domain" description="Solute-binding protein family 5" evidence="2">
    <location>
        <begin position="100"/>
        <end position="457"/>
    </location>
</feature>
<proteinExistence type="predicted"/>
<dbReference type="AlphaFoldDB" id="A0A1U7M753"/>
<dbReference type="InterPro" id="IPR000914">
    <property type="entry name" value="SBP_5_dom"/>
</dbReference>
<dbReference type="Gene3D" id="3.10.105.10">
    <property type="entry name" value="Dipeptide-binding Protein, Domain 3"/>
    <property type="match status" value="1"/>
</dbReference>
<dbReference type="GO" id="GO:0043190">
    <property type="term" value="C:ATP-binding cassette (ABC) transporter complex"/>
    <property type="evidence" value="ECO:0007669"/>
    <property type="project" value="InterPro"/>
</dbReference>
<dbReference type="Gene3D" id="3.40.190.10">
    <property type="entry name" value="Periplasmic binding protein-like II"/>
    <property type="match status" value="1"/>
</dbReference>
<organism evidence="3 4">
    <name type="scientific">Tissierella creatinophila DSM 6911</name>
    <dbReference type="NCBI Taxonomy" id="1123403"/>
    <lineage>
        <taxon>Bacteria</taxon>
        <taxon>Bacillati</taxon>
        <taxon>Bacillota</taxon>
        <taxon>Tissierellia</taxon>
        <taxon>Tissierellales</taxon>
        <taxon>Tissierellaceae</taxon>
        <taxon>Tissierella</taxon>
    </lineage>
</organism>
<sequence length="544" mass="61002">MKNIKRNIALLLVLVFSLTLIAGCGDPDKKGGDTTGNGGSKGVKDPTTVAEEDKFGGVLKIALSSTPKNLDPILYTGVYESNIISNVCDTIVNYSQDLSEIVPNLATEWTSNEAGTEYTFKLRNDVYFQKGKYQDGRQMTAEDIKYSLERSAKESSLNRLGMLEKIEVINEFEVKAYLNEPNAAFLTALTDAGNSIIPKEEVEGHGDKFGFNLAGTGPFALEEFKIDQEAILKRNDKYWAQKPYLDGITFKFITDRNQMTNALRTREIDIATDLGGESVKIVKDDKNLKLQEVPGLHVAYLYMNLMEGPTADKKVREAIIRAVDIDEMVKGIYQYDEAQRAYLALPPGSWGYDESLEDLVPSYDPELAKKLLKEAGYEDGFSLNIYTSDAPARVKMATILQGYLKENLNIDLKINTAEWGTFSEIASKGKADIYGMSWTWYPDPFFFLNKMFHSSEIGALGNGQGFNNPEVDKLLDDALKITDQEERAKLYKEALKIITESYARIDYSNEKVIYGFSPAVEGFQMRADQKKIFVSEDINVWLND</sequence>
<name>A0A1U7M753_TISCR</name>
<keyword evidence="4" id="KW-1185">Reference proteome</keyword>
<dbReference type="GO" id="GO:0042597">
    <property type="term" value="C:periplasmic space"/>
    <property type="evidence" value="ECO:0007669"/>
    <property type="project" value="UniProtKB-ARBA"/>
</dbReference>
<protein>
    <submittedName>
        <fullName evidence="3">Periplasmic dipeptide transport protein</fullName>
    </submittedName>
</protein>
<comment type="caution">
    <text evidence="3">The sequence shown here is derived from an EMBL/GenBank/DDBJ whole genome shotgun (WGS) entry which is preliminary data.</text>
</comment>
<evidence type="ECO:0000256" key="1">
    <source>
        <dbReference type="SAM" id="SignalP"/>
    </source>
</evidence>
<evidence type="ECO:0000313" key="3">
    <source>
        <dbReference type="EMBL" id="OLS03116.1"/>
    </source>
</evidence>
<dbReference type="GO" id="GO:0015833">
    <property type="term" value="P:peptide transport"/>
    <property type="evidence" value="ECO:0007669"/>
    <property type="project" value="TreeGrafter"/>
</dbReference>
<dbReference type="RefSeq" id="WP_075725415.1">
    <property type="nucleotide sequence ID" value="NZ_LTDM01000011.1"/>
</dbReference>
<gene>
    <name evidence="3" type="primary">dppA_1</name>
    <name evidence="3" type="ORF">TICRE_08130</name>
</gene>
<accession>A0A1U7M753</accession>
<keyword evidence="1" id="KW-0732">Signal</keyword>
<dbReference type="PIRSF" id="PIRSF002741">
    <property type="entry name" value="MppA"/>
    <property type="match status" value="1"/>
</dbReference>
<feature type="signal peptide" evidence="1">
    <location>
        <begin position="1"/>
        <end position="22"/>
    </location>
</feature>
<evidence type="ECO:0000259" key="2">
    <source>
        <dbReference type="Pfam" id="PF00496"/>
    </source>
</evidence>
<dbReference type="Pfam" id="PF00496">
    <property type="entry name" value="SBP_bac_5"/>
    <property type="match status" value="1"/>
</dbReference>
<dbReference type="InterPro" id="IPR030678">
    <property type="entry name" value="Peptide/Ni-bd"/>
</dbReference>
<dbReference type="OrthoDB" id="9772924at2"/>
<dbReference type="PANTHER" id="PTHR30290">
    <property type="entry name" value="PERIPLASMIC BINDING COMPONENT OF ABC TRANSPORTER"/>
    <property type="match status" value="1"/>
</dbReference>
<dbReference type="Proteomes" id="UP000186112">
    <property type="component" value="Unassembled WGS sequence"/>
</dbReference>
<dbReference type="SUPFAM" id="SSF53850">
    <property type="entry name" value="Periplasmic binding protein-like II"/>
    <property type="match status" value="1"/>
</dbReference>
<reference evidence="3 4" key="1">
    <citation type="submission" date="2016-02" db="EMBL/GenBank/DDBJ databases">
        <title>Genome sequence of Tissierella creatinophila DSM 6911.</title>
        <authorList>
            <person name="Poehlein A."/>
            <person name="Daniel R."/>
        </authorList>
    </citation>
    <scope>NUCLEOTIDE SEQUENCE [LARGE SCALE GENOMIC DNA]</scope>
    <source>
        <strain evidence="3 4">DSM 6911</strain>
    </source>
</reference>
<dbReference type="CDD" id="cd00995">
    <property type="entry name" value="PBP2_NikA_DppA_OppA_like"/>
    <property type="match status" value="1"/>
</dbReference>
<dbReference type="InterPro" id="IPR039424">
    <property type="entry name" value="SBP_5"/>
</dbReference>
<dbReference type="PROSITE" id="PS51257">
    <property type="entry name" value="PROKAR_LIPOPROTEIN"/>
    <property type="match status" value="1"/>
</dbReference>
<dbReference type="EMBL" id="LTDM01000011">
    <property type="protein sequence ID" value="OLS03116.1"/>
    <property type="molecule type" value="Genomic_DNA"/>
</dbReference>
<evidence type="ECO:0000313" key="4">
    <source>
        <dbReference type="Proteomes" id="UP000186112"/>
    </source>
</evidence>
<feature type="chain" id="PRO_5039311113" evidence="1">
    <location>
        <begin position="23"/>
        <end position="544"/>
    </location>
</feature>